<accession>A0A4W5LZG3</accession>
<reference evidence="2" key="3">
    <citation type="submission" date="2025-09" db="UniProtKB">
        <authorList>
            <consortium name="Ensembl"/>
        </authorList>
    </citation>
    <scope>IDENTIFICATION</scope>
</reference>
<dbReference type="InterPro" id="IPR001879">
    <property type="entry name" value="GPCR_2_extracellular_dom"/>
</dbReference>
<dbReference type="Ensembl" id="ENSHHUT00000032626.1">
    <property type="protein sequence ID" value="ENSHHUP00000031328.1"/>
    <property type="gene ID" value="ENSHHUG00000019913.1"/>
</dbReference>
<dbReference type="Gene3D" id="4.10.1240.10">
    <property type="entry name" value="GPCR, family 2, extracellular hormone receptor domain"/>
    <property type="match status" value="1"/>
</dbReference>
<keyword evidence="3" id="KW-1185">Reference proteome</keyword>
<dbReference type="Pfam" id="PF02793">
    <property type="entry name" value="HRM"/>
    <property type="match status" value="1"/>
</dbReference>
<dbReference type="SUPFAM" id="SSF111418">
    <property type="entry name" value="Hormone receptor domain"/>
    <property type="match status" value="1"/>
</dbReference>
<evidence type="ECO:0000259" key="1">
    <source>
        <dbReference type="PROSITE" id="PS50227"/>
    </source>
</evidence>
<reference evidence="3" key="1">
    <citation type="submission" date="2018-06" db="EMBL/GenBank/DDBJ databases">
        <title>Genome assembly of Danube salmon.</title>
        <authorList>
            <person name="Macqueen D.J."/>
            <person name="Gundappa M.K."/>
        </authorList>
    </citation>
    <scope>NUCLEOTIDE SEQUENCE [LARGE SCALE GENOMIC DNA]</scope>
</reference>
<name>A0A4W5LZG3_9TELE</name>
<protein>
    <recommendedName>
        <fullName evidence="1">G-protein coupled receptors family 2 profile 1 domain-containing protein</fullName>
    </recommendedName>
</protein>
<evidence type="ECO:0000313" key="3">
    <source>
        <dbReference type="Proteomes" id="UP000314982"/>
    </source>
</evidence>
<dbReference type="GO" id="GO:0016020">
    <property type="term" value="C:membrane"/>
    <property type="evidence" value="ECO:0007669"/>
    <property type="project" value="InterPro"/>
</dbReference>
<dbReference type="GO" id="GO:0004930">
    <property type="term" value="F:G protein-coupled receptor activity"/>
    <property type="evidence" value="ECO:0007669"/>
    <property type="project" value="InterPro"/>
</dbReference>
<dbReference type="InterPro" id="IPR036445">
    <property type="entry name" value="GPCR_2_extracell_dom_sf"/>
</dbReference>
<dbReference type="Proteomes" id="UP000314982">
    <property type="component" value="Unassembled WGS sequence"/>
</dbReference>
<organism evidence="2 3">
    <name type="scientific">Hucho hucho</name>
    <name type="common">huchen</name>
    <dbReference type="NCBI Taxonomy" id="62062"/>
    <lineage>
        <taxon>Eukaryota</taxon>
        <taxon>Metazoa</taxon>
        <taxon>Chordata</taxon>
        <taxon>Craniata</taxon>
        <taxon>Vertebrata</taxon>
        <taxon>Euteleostomi</taxon>
        <taxon>Actinopterygii</taxon>
        <taxon>Neopterygii</taxon>
        <taxon>Teleostei</taxon>
        <taxon>Protacanthopterygii</taxon>
        <taxon>Salmoniformes</taxon>
        <taxon>Salmonidae</taxon>
        <taxon>Salmoninae</taxon>
        <taxon>Hucho</taxon>
    </lineage>
</organism>
<feature type="domain" description="G-protein coupled receptors family 2 profile 1" evidence="1">
    <location>
        <begin position="4"/>
        <end position="35"/>
    </location>
</feature>
<dbReference type="AlphaFoldDB" id="A0A4W5LZG3"/>
<reference evidence="2" key="2">
    <citation type="submission" date="2025-08" db="UniProtKB">
        <authorList>
            <consortium name="Ensembl"/>
        </authorList>
    </citation>
    <scope>IDENTIFICATION</scope>
</reference>
<sequence>MVETWDGWLCWEDTEAGFTTNQHCPDYFQDFDTAGLYFATWLVSPTQRH</sequence>
<dbReference type="STRING" id="62062.ENSHHUP00000031328"/>
<proteinExistence type="predicted"/>
<dbReference type="PROSITE" id="PS50227">
    <property type="entry name" value="G_PROTEIN_RECEP_F2_3"/>
    <property type="match status" value="1"/>
</dbReference>
<evidence type="ECO:0000313" key="2">
    <source>
        <dbReference type="Ensembl" id="ENSHHUP00000031328.1"/>
    </source>
</evidence>
<dbReference type="GeneTree" id="ENSGT00940000177895"/>